<protein>
    <submittedName>
        <fullName evidence="2">Uncharacterized protein</fullName>
    </submittedName>
</protein>
<dbReference type="Proteomes" id="UP000093053">
    <property type="component" value="Chromosome"/>
</dbReference>
<evidence type="ECO:0000313" key="2">
    <source>
        <dbReference type="EMBL" id="ANZ38737.1"/>
    </source>
</evidence>
<name>A0A1B2HLY0_9PSEU</name>
<dbReference type="KEGG" id="led:BBK82_24405"/>
<evidence type="ECO:0000313" key="3">
    <source>
        <dbReference type="Proteomes" id="UP000093053"/>
    </source>
</evidence>
<keyword evidence="3" id="KW-1185">Reference proteome</keyword>
<feature type="compositionally biased region" description="Low complexity" evidence="1">
    <location>
        <begin position="52"/>
        <end position="64"/>
    </location>
</feature>
<feature type="region of interest" description="Disordered" evidence="1">
    <location>
        <begin position="43"/>
        <end position="64"/>
    </location>
</feature>
<gene>
    <name evidence="2" type="ORF">BBK82_24405</name>
</gene>
<organism evidence="2 3">
    <name type="scientific">Lentzea guizhouensis</name>
    <dbReference type="NCBI Taxonomy" id="1586287"/>
    <lineage>
        <taxon>Bacteria</taxon>
        <taxon>Bacillati</taxon>
        <taxon>Actinomycetota</taxon>
        <taxon>Actinomycetes</taxon>
        <taxon>Pseudonocardiales</taxon>
        <taxon>Pseudonocardiaceae</taxon>
        <taxon>Lentzea</taxon>
    </lineage>
</organism>
<proteinExistence type="predicted"/>
<sequence length="93" mass="9708">MSASRSARDVYAWCSTPVLAQVSRFTSASALRARWVTTCPRVQPGSRLAPRTAASSSSSTTSYSTSVACRTALRCRSGTPRGDGTGVCCVDGV</sequence>
<dbReference type="STRING" id="1586287.BBK82_24405"/>
<dbReference type="EMBL" id="CP016793">
    <property type="protein sequence ID" value="ANZ38737.1"/>
    <property type="molecule type" value="Genomic_DNA"/>
</dbReference>
<accession>A0A1B2HLY0</accession>
<reference evidence="2 3" key="1">
    <citation type="submission" date="2016-07" db="EMBL/GenBank/DDBJ databases">
        <title>Complete genome sequence of the Lentzea guizhouensis DHS C013.</title>
        <authorList>
            <person name="Cao C."/>
        </authorList>
    </citation>
    <scope>NUCLEOTIDE SEQUENCE [LARGE SCALE GENOMIC DNA]</scope>
    <source>
        <strain evidence="2 3">DHS C013</strain>
    </source>
</reference>
<evidence type="ECO:0000256" key="1">
    <source>
        <dbReference type="SAM" id="MobiDB-lite"/>
    </source>
</evidence>
<dbReference type="AlphaFoldDB" id="A0A1B2HLY0"/>